<evidence type="ECO:0000259" key="8">
    <source>
        <dbReference type="PROSITE" id="PS50835"/>
    </source>
</evidence>
<dbReference type="Proteomes" id="UP000002320">
    <property type="component" value="Unassembled WGS sequence"/>
</dbReference>
<gene>
    <name evidence="11" type="primary">6041536</name>
    <name evidence="10" type="ORF">CpipJ_CPIJ008865</name>
</gene>
<dbReference type="AlphaFoldDB" id="B0WPZ9"/>
<name>B0WPZ9_CULQU</name>
<feature type="compositionally biased region" description="Basic residues" evidence="6">
    <location>
        <begin position="216"/>
        <end position="232"/>
    </location>
</feature>
<feature type="compositionally biased region" description="Polar residues" evidence="6">
    <location>
        <begin position="233"/>
        <end position="243"/>
    </location>
</feature>
<keyword evidence="12" id="KW-1185">Reference proteome</keyword>
<evidence type="ECO:0000313" key="10">
    <source>
        <dbReference type="EMBL" id="EDS32589.1"/>
    </source>
</evidence>
<comment type="caution">
    <text evidence="5">Lacks conserved residue(s) required for the propagation of feature annotation.</text>
</comment>
<evidence type="ECO:0000256" key="7">
    <source>
        <dbReference type="SAM" id="SignalP"/>
    </source>
</evidence>
<dbReference type="VEuPathDB" id="VectorBase:CPIJ008865"/>
<dbReference type="InterPro" id="IPR050350">
    <property type="entry name" value="Compl-Cell_Adhes-Reg"/>
</dbReference>
<organism>
    <name type="scientific">Culex quinquefasciatus</name>
    <name type="common">Southern house mosquito</name>
    <name type="synonym">Culex pungens</name>
    <dbReference type="NCBI Taxonomy" id="7176"/>
    <lineage>
        <taxon>Eukaryota</taxon>
        <taxon>Metazoa</taxon>
        <taxon>Ecdysozoa</taxon>
        <taxon>Arthropoda</taxon>
        <taxon>Hexapoda</taxon>
        <taxon>Insecta</taxon>
        <taxon>Pterygota</taxon>
        <taxon>Neoptera</taxon>
        <taxon>Endopterygota</taxon>
        <taxon>Diptera</taxon>
        <taxon>Nematocera</taxon>
        <taxon>Culicoidea</taxon>
        <taxon>Culicidae</taxon>
        <taxon>Culicinae</taxon>
        <taxon>Culicini</taxon>
        <taxon>Culex</taxon>
        <taxon>Culex</taxon>
    </lineage>
</organism>
<accession>B0WPZ9</accession>
<dbReference type="SUPFAM" id="SSF57535">
    <property type="entry name" value="Complement control module/SCR domain"/>
    <property type="match status" value="1"/>
</dbReference>
<keyword evidence="7" id="KW-0732">Signal</keyword>
<dbReference type="InterPro" id="IPR003599">
    <property type="entry name" value="Ig_sub"/>
</dbReference>
<evidence type="ECO:0000256" key="2">
    <source>
        <dbReference type="ARBA" id="ARBA00022737"/>
    </source>
</evidence>
<dbReference type="KEGG" id="cqu:CpipJ_CPIJ008865"/>
<evidence type="ECO:0000259" key="9">
    <source>
        <dbReference type="PROSITE" id="PS50923"/>
    </source>
</evidence>
<evidence type="ECO:0008006" key="13">
    <source>
        <dbReference type="Google" id="ProtNLM"/>
    </source>
</evidence>
<protein>
    <recommendedName>
        <fullName evidence="13">Locomotion-related protein Hikaru genki</fullName>
    </recommendedName>
</protein>
<feature type="region of interest" description="Disordered" evidence="6">
    <location>
        <begin position="321"/>
        <end position="462"/>
    </location>
</feature>
<keyword evidence="4" id="KW-0325">Glycoprotein</keyword>
<feature type="disulfide bond" evidence="5">
    <location>
        <begin position="738"/>
        <end position="765"/>
    </location>
</feature>
<dbReference type="SMART" id="SM00032">
    <property type="entry name" value="CCP"/>
    <property type="match status" value="2"/>
</dbReference>
<dbReference type="InterPro" id="IPR013783">
    <property type="entry name" value="Ig-like_fold"/>
</dbReference>
<evidence type="ECO:0000256" key="1">
    <source>
        <dbReference type="ARBA" id="ARBA00022659"/>
    </source>
</evidence>
<dbReference type="InterPro" id="IPR000436">
    <property type="entry name" value="Sushi_SCR_CCP_dom"/>
</dbReference>
<dbReference type="EnsemblMetazoa" id="CPIJ008865-RA">
    <property type="protein sequence ID" value="CPIJ008865-PA"/>
    <property type="gene ID" value="CPIJ008865"/>
</dbReference>
<dbReference type="PANTHER" id="PTHR19325">
    <property type="entry name" value="COMPLEMENT COMPONENT-RELATED SUSHI DOMAIN-CONTAINING"/>
    <property type="match status" value="1"/>
</dbReference>
<evidence type="ECO:0000256" key="6">
    <source>
        <dbReference type="SAM" id="MobiDB-lite"/>
    </source>
</evidence>
<feature type="domain" description="Sushi" evidence="9">
    <location>
        <begin position="709"/>
        <end position="767"/>
    </location>
</feature>
<evidence type="ECO:0000256" key="4">
    <source>
        <dbReference type="ARBA" id="ARBA00023180"/>
    </source>
</evidence>
<dbReference type="OrthoDB" id="6127264at2759"/>
<dbReference type="SMART" id="SM00409">
    <property type="entry name" value="IG"/>
    <property type="match status" value="1"/>
</dbReference>
<dbReference type="PROSITE" id="PS50923">
    <property type="entry name" value="SUSHI"/>
    <property type="match status" value="2"/>
</dbReference>
<evidence type="ECO:0000256" key="5">
    <source>
        <dbReference type="PROSITE-ProRule" id="PRU00302"/>
    </source>
</evidence>
<dbReference type="eggNOG" id="KOG4297">
    <property type="taxonomic scope" value="Eukaryota"/>
</dbReference>
<dbReference type="Gene3D" id="2.60.40.10">
    <property type="entry name" value="Immunoglobulins"/>
    <property type="match status" value="1"/>
</dbReference>
<dbReference type="STRING" id="7176.B0WPZ9"/>
<keyword evidence="1 5" id="KW-0768">Sushi</keyword>
<evidence type="ECO:0000313" key="11">
    <source>
        <dbReference type="EnsemblMetazoa" id="CPIJ008865-PA"/>
    </source>
</evidence>
<dbReference type="EMBL" id="DS232031">
    <property type="protein sequence ID" value="EDS32589.1"/>
    <property type="molecule type" value="Genomic_DNA"/>
</dbReference>
<dbReference type="VEuPathDB" id="VectorBase:CQUJHB018169"/>
<feature type="domain" description="Ig-like" evidence="8">
    <location>
        <begin position="598"/>
        <end position="681"/>
    </location>
</feature>
<dbReference type="InterPro" id="IPR035976">
    <property type="entry name" value="Sushi/SCR/CCP_sf"/>
</dbReference>
<sequence length="781" mass="85755">MATATGKICKIEIGKCLLFVTLLTSVCFRAIRSDEAAASAPDANHPQPSAEPVSQKPTCPRQFFGELAGVRFDPADLELSGRAEARSLSLLLVAGVCLRFTISLCMFRSSVASRKTSTGCPPPDLKVSRPRKHYPTTEAPFVTFETTQIYVPQDFTTADFEFVDGKKSAVAGISLDNQEAQLTHDDTPFWWEMGIQNAEARESLAAASFPGSSYKNRAKRALRRRPARRFRRSSLSDGSYGQDNALHQEQTPVIVINNVFNENDSDHSVYDNVFLNGNQLDGADGQDNEDREDRYVDKNEIGEVLEAEVEDDGRGGVAGIMARVKRKSGKTTGALSRAKGSGSDSGGSKSITRHNKQDHPDDPEQEDRGKGGRTSEDATLQLQGLPDQGDSMVRGKRKSGKATGALSRPKGGSDSGSKSINRNSNKGNFDEDGSYVPPLPDSRENPDREESSEEIEESPELHQFREVSEVRFQGEVGPLGGHRLCKIQCVRGHWVGPVCAMNEHEQDENGQLKFEPLYKRCVVDHIPPHLLLSYKNVSVTLGWDLPHGHTLQARCRDLGLYKLLGETKVLCSNGLWAPKMPSCVPTTLLTNYSDDSPPSIRIKVGVGSAAYEPSGVLAVLPTSTMHLDCMYPRRRGSPEWTWTGWFRQYLTGWSAVPEEKASRYRLTIKDIQAQDSGTYTCASPRGLTNSIVIVVAGNWSSPQPNCHPIQCPPLFLEDPHLSLVELNTSAWGRAVFRCAWGYRLSGPPGLECEPNGHWSGPIPRCRGMSALASSKQNDHDS</sequence>
<dbReference type="Gene3D" id="2.10.70.10">
    <property type="entry name" value="Complement Module, domain 1"/>
    <property type="match status" value="1"/>
</dbReference>
<dbReference type="InterPro" id="IPR036179">
    <property type="entry name" value="Ig-like_dom_sf"/>
</dbReference>
<dbReference type="PANTHER" id="PTHR19325:SF575">
    <property type="entry name" value="LOCOMOTION-RELATED PROTEIN HIKARU GENKI"/>
    <property type="match status" value="1"/>
</dbReference>
<dbReference type="CDD" id="cd00033">
    <property type="entry name" value="CCP"/>
    <property type="match status" value="1"/>
</dbReference>
<evidence type="ECO:0000313" key="12">
    <source>
        <dbReference type="Proteomes" id="UP000002320"/>
    </source>
</evidence>
<reference evidence="11" key="2">
    <citation type="submission" date="2020-05" db="UniProtKB">
        <authorList>
            <consortium name="EnsemblMetazoa"/>
        </authorList>
    </citation>
    <scope>IDENTIFICATION</scope>
    <source>
        <strain evidence="11">JHB</strain>
    </source>
</reference>
<feature type="compositionally biased region" description="Basic and acidic residues" evidence="6">
    <location>
        <begin position="355"/>
        <end position="376"/>
    </location>
</feature>
<dbReference type="InParanoid" id="B0WPZ9"/>
<dbReference type="SUPFAM" id="SSF48726">
    <property type="entry name" value="Immunoglobulin"/>
    <property type="match status" value="1"/>
</dbReference>
<dbReference type="HOGENOM" id="CLU_348908_0_0_1"/>
<dbReference type="FunCoup" id="B0WPZ9">
    <property type="interactions" value="23"/>
</dbReference>
<feature type="signal peptide" evidence="7">
    <location>
        <begin position="1"/>
        <end position="33"/>
    </location>
</feature>
<dbReference type="Pfam" id="PF00084">
    <property type="entry name" value="Sushi"/>
    <property type="match status" value="1"/>
</dbReference>
<reference evidence="10" key="1">
    <citation type="submission" date="2007-03" db="EMBL/GenBank/DDBJ databases">
        <title>Annotation of Culex pipiens quinquefasciatus.</title>
        <authorList>
            <consortium name="The Broad Institute Genome Sequencing Platform"/>
            <person name="Atkinson P.W."/>
            <person name="Hemingway J."/>
            <person name="Christensen B.M."/>
            <person name="Higgs S."/>
            <person name="Kodira C."/>
            <person name="Hannick L."/>
            <person name="Megy K."/>
            <person name="O'Leary S."/>
            <person name="Pearson M."/>
            <person name="Haas B.J."/>
            <person name="Mauceli E."/>
            <person name="Wortman J.R."/>
            <person name="Lee N.H."/>
            <person name="Guigo R."/>
            <person name="Stanke M."/>
            <person name="Alvarado L."/>
            <person name="Amedeo P."/>
            <person name="Antoine C.H."/>
            <person name="Arensburger P."/>
            <person name="Bidwell S.L."/>
            <person name="Crawford M."/>
            <person name="Camaro F."/>
            <person name="Devon K."/>
            <person name="Engels R."/>
            <person name="Hammond M."/>
            <person name="Howarth C."/>
            <person name="Koehrsen M."/>
            <person name="Lawson D."/>
            <person name="Montgomery P."/>
            <person name="Nene V."/>
            <person name="Nusbaum C."/>
            <person name="Puiu D."/>
            <person name="Romero-Severson J."/>
            <person name="Severson D.W."/>
            <person name="Shumway M."/>
            <person name="Sisk P."/>
            <person name="Stolte C."/>
            <person name="Zeng Q."/>
            <person name="Eisenstadt E."/>
            <person name="Fraser-Liggett C."/>
            <person name="Strausberg R."/>
            <person name="Galagan J."/>
            <person name="Birren B."/>
            <person name="Collins F.H."/>
        </authorList>
    </citation>
    <scope>NUCLEOTIDE SEQUENCE [LARGE SCALE GENOMIC DNA]</scope>
    <source>
        <strain evidence="10">JHB</strain>
    </source>
</reference>
<dbReference type="PROSITE" id="PS50835">
    <property type="entry name" value="IG_LIKE"/>
    <property type="match status" value="1"/>
</dbReference>
<feature type="chain" id="PRO_5014566886" description="Locomotion-related protein Hikaru genki" evidence="7">
    <location>
        <begin position="34"/>
        <end position="781"/>
    </location>
</feature>
<feature type="domain" description="Sushi" evidence="9">
    <location>
        <begin position="519"/>
        <end position="585"/>
    </location>
</feature>
<dbReference type="InterPro" id="IPR007110">
    <property type="entry name" value="Ig-like_dom"/>
</dbReference>
<keyword evidence="2" id="KW-0677">Repeat</keyword>
<evidence type="ECO:0000256" key="3">
    <source>
        <dbReference type="ARBA" id="ARBA00023157"/>
    </source>
</evidence>
<feature type="compositionally biased region" description="Polar residues" evidence="6">
    <location>
        <begin position="415"/>
        <end position="427"/>
    </location>
</feature>
<feature type="compositionally biased region" description="Low complexity" evidence="6">
    <location>
        <begin position="339"/>
        <end position="350"/>
    </location>
</feature>
<proteinExistence type="predicted"/>
<feature type="region of interest" description="Disordered" evidence="6">
    <location>
        <begin position="216"/>
        <end position="243"/>
    </location>
</feature>
<keyword evidence="3 5" id="KW-1015">Disulfide bond</keyword>